<dbReference type="InterPro" id="IPR006700">
    <property type="entry name" value="RsmE"/>
</dbReference>
<comment type="caution">
    <text evidence="14">The sequence shown here is derived from an EMBL/GenBank/DDBJ whole genome shotgun (WGS) entry which is preliminary data.</text>
</comment>
<dbReference type="InterPro" id="IPR029026">
    <property type="entry name" value="tRNA_m1G_MTases_N"/>
</dbReference>
<dbReference type="RefSeq" id="WP_137643243.1">
    <property type="nucleotide sequence ID" value="NZ_BJEA01000015.1"/>
</dbReference>
<accession>A0ABV5WT49</accession>
<dbReference type="Pfam" id="PF04452">
    <property type="entry name" value="Methyltrans_RNA"/>
    <property type="match status" value="1"/>
</dbReference>
<evidence type="ECO:0000256" key="6">
    <source>
        <dbReference type="ARBA" id="ARBA00022552"/>
    </source>
</evidence>
<evidence type="ECO:0000313" key="15">
    <source>
        <dbReference type="Proteomes" id="UP001589691"/>
    </source>
</evidence>
<proteinExistence type="inferred from homology"/>
<dbReference type="Gene3D" id="3.40.1280.10">
    <property type="match status" value="1"/>
</dbReference>
<keyword evidence="8 12" id="KW-0808">Transferase</keyword>
<evidence type="ECO:0000256" key="5">
    <source>
        <dbReference type="ARBA" id="ARBA00022490"/>
    </source>
</evidence>
<feature type="domain" description="Ribosomal RNA small subunit methyltransferase E methyltransferase" evidence="13">
    <location>
        <begin position="75"/>
        <end position="243"/>
    </location>
</feature>
<dbReference type="PANTHER" id="PTHR30027:SF3">
    <property type="entry name" value="16S RRNA (URACIL(1498)-N(3))-METHYLTRANSFERASE"/>
    <property type="match status" value="1"/>
</dbReference>
<dbReference type="NCBIfam" id="NF008691">
    <property type="entry name" value="PRK11713.1-4"/>
    <property type="match status" value="1"/>
</dbReference>
<comment type="function">
    <text evidence="10 12">Specifically methylates the N3 position of the uracil ring of uridine 1498 (m3U1498) in 16S rRNA. Acts on the fully assembled 30S ribosomal subunit.</text>
</comment>
<dbReference type="PANTHER" id="PTHR30027">
    <property type="entry name" value="RIBOSOMAL RNA SMALL SUBUNIT METHYLTRANSFERASE E"/>
    <property type="match status" value="1"/>
</dbReference>
<evidence type="ECO:0000256" key="9">
    <source>
        <dbReference type="ARBA" id="ARBA00022691"/>
    </source>
</evidence>
<dbReference type="EC" id="2.1.1.193" evidence="3 12"/>
<organism evidence="14 15">
    <name type="scientific">Lactiplantibacillus modestisalitolerans</name>
    <dbReference type="NCBI Taxonomy" id="1457219"/>
    <lineage>
        <taxon>Bacteria</taxon>
        <taxon>Bacillati</taxon>
        <taxon>Bacillota</taxon>
        <taxon>Bacilli</taxon>
        <taxon>Lactobacillales</taxon>
        <taxon>Lactobacillaceae</taxon>
        <taxon>Lactiplantibacillus</taxon>
    </lineage>
</organism>
<keyword evidence="5 12" id="KW-0963">Cytoplasm</keyword>
<dbReference type="GO" id="GO:0008168">
    <property type="term" value="F:methyltransferase activity"/>
    <property type="evidence" value="ECO:0007669"/>
    <property type="project" value="UniProtKB-KW"/>
</dbReference>
<evidence type="ECO:0000256" key="10">
    <source>
        <dbReference type="ARBA" id="ARBA00025699"/>
    </source>
</evidence>
<evidence type="ECO:0000313" key="14">
    <source>
        <dbReference type="EMBL" id="MFB9769322.1"/>
    </source>
</evidence>
<dbReference type="CDD" id="cd18084">
    <property type="entry name" value="RsmE-like"/>
    <property type="match status" value="1"/>
</dbReference>
<evidence type="ECO:0000256" key="1">
    <source>
        <dbReference type="ARBA" id="ARBA00004496"/>
    </source>
</evidence>
<keyword evidence="9 12" id="KW-0949">S-adenosyl-L-methionine</keyword>
<dbReference type="InterPro" id="IPR046886">
    <property type="entry name" value="RsmE_MTase_dom"/>
</dbReference>
<evidence type="ECO:0000256" key="7">
    <source>
        <dbReference type="ARBA" id="ARBA00022603"/>
    </source>
</evidence>
<keyword evidence="15" id="KW-1185">Reference proteome</keyword>
<dbReference type="SUPFAM" id="SSF88697">
    <property type="entry name" value="PUA domain-like"/>
    <property type="match status" value="1"/>
</dbReference>
<dbReference type="PIRSF" id="PIRSF015601">
    <property type="entry name" value="MTase_slr0722"/>
    <property type="match status" value="1"/>
</dbReference>
<gene>
    <name evidence="14" type="ORF">ACFFLI_05430</name>
</gene>
<keyword evidence="6 12" id="KW-0698">rRNA processing</keyword>
<evidence type="ECO:0000256" key="4">
    <source>
        <dbReference type="ARBA" id="ARBA00013673"/>
    </source>
</evidence>
<evidence type="ECO:0000256" key="12">
    <source>
        <dbReference type="PIRNR" id="PIRNR015601"/>
    </source>
</evidence>
<dbReference type="Proteomes" id="UP001589691">
    <property type="component" value="Unassembled WGS sequence"/>
</dbReference>
<dbReference type="GO" id="GO:0032259">
    <property type="term" value="P:methylation"/>
    <property type="evidence" value="ECO:0007669"/>
    <property type="project" value="UniProtKB-KW"/>
</dbReference>
<protein>
    <recommendedName>
        <fullName evidence="4 12">Ribosomal RNA small subunit methyltransferase E</fullName>
        <ecNumber evidence="3 12">2.1.1.193</ecNumber>
    </recommendedName>
</protein>
<evidence type="ECO:0000256" key="11">
    <source>
        <dbReference type="ARBA" id="ARBA00047944"/>
    </source>
</evidence>
<sequence>MQRYFLTHAVAPTIGTTFTVSGPDVKHWVKVMRAQPGDQAEFVTSAQQVLVATLVSTDGQQAVAKVVAVTTPAVELPLPVTIACGLSKGDKPEQIVQRGTELGAAAFVFFDSQWAVAKWAPAKRARKLERLAKIAHGAAEQSHRTVIPTVTYQDNLAALLAHTPYDQGIVAWEESAKQGESSQLVQTLKRMTAPQRLLAVFGPEGGLTAAEVAQLTTADFVPVGLGPRIMRAETAPLYLLSNVSFWCELIAR</sequence>
<name>A0ABV5WT49_9LACO</name>
<dbReference type="NCBIfam" id="TIGR00046">
    <property type="entry name" value="RsmE family RNA methyltransferase"/>
    <property type="match status" value="1"/>
</dbReference>
<evidence type="ECO:0000256" key="8">
    <source>
        <dbReference type="ARBA" id="ARBA00022679"/>
    </source>
</evidence>
<comment type="catalytic activity">
    <reaction evidence="11 12">
        <text>uridine(1498) in 16S rRNA + S-adenosyl-L-methionine = N(3)-methyluridine(1498) in 16S rRNA + S-adenosyl-L-homocysteine + H(+)</text>
        <dbReference type="Rhea" id="RHEA:42920"/>
        <dbReference type="Rhea" id="RHEA-COMP:10283"/>
        <dbReference type="Rhea" id="RHEA-COMP:10284"/>
        <dbReference type="ChEBI" id="CHEBI:15378"/>
        <dbReference type="ChEBI" id="CHEBI:57856"/>
        <dbReference type="ChEBI" id="CHEBI:59789"/>
        <dbReference type="ChEBI" id="CHEBI:65315"/>
        <dbReference type="ChEBI" id="CHEBI:74502"/>
        <dbReference type="EC" id="2.1.1.193"/>
    </reaction>
</comment>
<comment type="similarity">
    <text evidence="2 12">Belongs to the RNA methyltransferase RsmE family.</text>
</comment>
<reference evidence="14 15" key="1">
    <citation type="submission" date="2024-09" db="EMBL/GenBank/DDBJ databases">
        <authorList>
            <person name="Sun Q."/>
            <person name="Mori K."/>
        </authorList>
    </citation>
    <scope>NUCLEOTIDE SEQUENCE [LARGE SCALE GENOMIC DNA]</scope>
    <source>
        <strain evidence="14 15">TBRC 4576</strain>
    </source>
</reference>
<comment type="subcellular location">
    <subcellularLocation>
        <location evidence="1 12">Cytoplasm</location>
    </subcellularLocation>
</comment>
<keyword evidence="7 12" id="KW-0489">Methyltransferase</keyword>
<dbReference type="SUPFAM" id="SSF75217">
    <property type="entry name" value="alpha/beta knot"/>
    <property type="match status" value="1"/>
</dbReference>
<evidence type="ECO:0000256" key="3">
    <source>
        <dbReference type="ARBA" id="ARBA00012328"/>
    </source>
</evidence>
<dbReference type="InterPro" id="IPR029028">
    <property type="entry name" value="Alpha/beta_knot_MTases"/>
</dbReference>
<evidence type="ECO:0000256" key="2">
    <source>
        <dbReference type="ARBA" id="ARBA00005528"/>
    </source>
</evidence>
<evidence type="ECO:0000259" key="13">
    <source>
        <dbReference type="Pfam" id="PF04452"/>
    </source>
</evidence>
<dbReference type="EMBL" id="JBHLZY010000011">
    <property type="protein sequence ID" value="MFB9769322.1"/>
    <property type="molecule type" value="Genomic_DNA"/>
</dbReference>
<dbReference type="InterPro" id="IPR015947">
    <property type="entry name" value="PUA-like_sf"/>
</dbReference>